<name>A0AAW3M4C3_PSESS</name>
<evidence type="ECO:0000313" key="1">
    <source>
        <dbReference type="EMBL" id="KTC60462.1"/>
    </source>
</evidence>
<protein>
    <submittedName>
        <fullName evidence="1">Uncharacterized protein</fullName>
    </submittedName>
</protein>
<dbReference type="EMBL" id="LKCI01000016">
    <property type="protein sequence ID" value="KTC60462.1"/>
    <property type="molecule type" value="Genomic_DNA"/>
</dbReference>
<comment type="caution">
    <text evidence="1">The sequence shown here is derived from an EMBL/GenBank/DDBJ whole genome shotgun (WGS) entry which is preliminary data.</text>
</comment>
<gene>
    <name evidence="1" type="ORF">AO287_00630</name>
</gene>
<organism evidence="1 2">
    <name type="scientific">Pseudomonas savastanoi</name>
    <name type="common">Pseudomonas syringae pv. savastanoi</name>
    <dbReference type="NCBI Taxonomy" id="29438"/>
    <lineage>
        <taxon>Bacteria</taxon>
        <taxon>Pseudomonadati</taxon>
        <taxon>Pseudomonadota</taxon>
        <taxon>Gammaproteobacteria</taxon>
        <taxon>Pseudomonadales</taxon>
        <taxon>Pseudomonadaceae</taxon>
        <taxon>Pseudomonas</taxon>
    </lineage>
</organism>
<proteinExistence type="predicted"/>
<evidence type="ECO:0000313" key="2">
    <source>
        <dbReference type="Proteomes" id="UP000054513"/>
    </source>
</evidence>
<accession>A0AAW3M4C3</accession>
<dbReference type="Proteomes" id="UP000054513">
    <property type="component" value="Unassembled WGS sequence"/>
</dbReference>
<reference evidence="1 2" key="1">
    <citation type="submission" date="2015-09" db="EMBL/GenBank/DDBJ databases">
        <title>Genome sequence of ICMP 19499.</title>
        <authorList>
            <person name="Visnovsky S.B."/>
            <person name="Lu A."/>
            <person name="Panda P."/>
            <person name="Pitman A.R."/>
        </authorList>
    </citation>
    <scope>NUCLEOTIDE SEQUENCE [LARGE SCALE GENOMIC DNA]</scope>
    <source>
        <strain evidence="1 2">ICMP 19499</strain>
    </source>
</reference>
<dbReference type="AlphaFoldDB" id="A0AAW3M4C3"/>
<sequence length="62" mass="6945">MIDNERDDRHEPKKGLGQVPIVDGPFKGITLASLVGTFEVAGDEPLKVAHQVIKRIRTDLWH</sequence>